<dbReference type="PANTHER" id="PTHR45339:SF1">
    <property type="entry name" value="HYBRID SIGNAL TRANSDUCTION HISTIDINE KINASE J"/>
    <property type="match status" value="1"/>
</dbReference>
<dbReference type="SMART" id="SM00388">
    <property type="entry name" value="HisKA"/>
    <property type="match status" value="1"/>
</dbReference>
<evidence type="ECO:0000259" key="12">
    <source>
        <dbReference type="PROSITE" id="PS50113"/>
    </source>
</evidence>
<gene>
    <name evidence="13" type="ORF">Apa02nite_056070</name>
</gene>
<evidence type="ECO:0000256" key="8">
    <source>
        <dbReference type="SAM" id="Phobius"/>
    </source>
</evidence>
<evidence type="ECO:0000256" key="1">
    <source>
        <dbReference type="ARBA" id="ARBA00000085"/>
    </source>
</evidence>
<dbReference type="CDD" id="cd17546">
    <property type="entry name" value="REC_hyHK_CKI1_RcsC-like"/>
    <property type="match status" value="1"/>
</dbReference>
<dbReference type="PRINTS" id="PR00344">
    <property type="entry name" value="BCTRLSENSOR"/>
</dbReference>
<organism evidence="13 14">
    <name type="scientific">Actinoplanes palleronii</name>
    <dbReference type="NCBI Taxonomy" id="113570"/>
    <lineage>
        <taxon>Bacteria</taxon>
        <taxon>Bacillati</taxon>
        <taxon>Actinomycetota</taxon>
        <taxon>Actinomycetes</taxon>
        <taxon>Micromonosporales</taxon>
        <taxon>Micromonosporaceae</taxon>
        <taxon>Actinoplanes</taxon>
    </lineage>
</organism>
<evidence type="ECO:0000259" key="11">
    <source>
        <dbReference type="PROSITE" id="PS50112"/>
    </source>
</evidence>
<dbReference type="InterPro" id="IPR003594">
    <property type="entry name" value="HATPase_dom"/>
</dbReference>
<feature type="domain" description="PAC" evidence="12">
    <location>
        <begin position="614"/>
        <end position="666"/>
    </location>
</feature>
<dbReference type="SMART" id="SM00086">
    <property type="entry name" value="PAC"/>
    <property type="match status" value="4"/>
</dbReference>
<dbReference type="NCBIfam" id="TIGR00229">
    <property type="entry name" value="sensory_box"/>
    <property type="match status" value="4"/>
</dbReference>
<dbReference type="SUPFAM" id="SSF55874">
    <property type="entry name" value="ATPase domain of HSP90 chaperone/DNA topoisomerase II/histidine kinase"/>
    <property type="match status" value="1"/>
</dbReference>
<dbReference type="PROSITE" id="PS50112">
    <property type="entry name" value="PAS"/>
    <property type="match status" value="4"/>
</dbReference>
<name>A0ABQ4BFP9_9ACTN</name>
<evidence type="ECO:0000259" key="9">
    <source>
        <dbReference type="PROSITE" id="PS50109"/>
    </source>
</evidence>
<keyword evidence="8" id="KW-0812">Transmembrane</keyword>
<feature type="transmembrane region" description="Helical" evidence="8">
    <location>
        <begin position="234"/>
        <end position="252"/>
    </location>
</feature>
<keyword evidence="8" id="KW-0472">Membrane</keyword>
<dbReference type="InterPro" id="IPR000014">
    <property type="entry name" value="PAS"/>
</dbReference>
<dbReference type="PANTHER" id="PTHR45339">
    <property type="entry name" value="HYBRID SIGNAL TRANSDUCTION HISTIDINE KINASE J"/>
    <property type="match status" value="1"/>
</dbReference>
<keyword evidence="8" id="KW-1133">Transmembrane helix</keyword>
<feature type="transmembrane region" description="Helical" evidence="8">
    <location>
        <begin position="85"/>
        <end position="103"/>
    </location>
</feature>
<feature type="domain" description="Histidine kinase" evidence="9">
    <location>
        <begin position="805"/>
        <end position="1027"/>
    </location>
</feature>
<dbReference type="InterPro" id="IPR005467">
    <property type="entry name" value="His_kinase_dom"/>
</dbReference>
<dbReference type="InterPro" id="IPR000700">
    <property type="entry name" value="PAS-assoc_C"/>
</dbReference>
<dbReference type="Pfam" id="PF00989">
    <property type="entry name" value="PAS"/>
    <property type="match status" value="1"/>
</dbReference>
<dbReference type="PROSITE" id="PS50109">
    <property type="entry name" value="HIS_KIN"/>
    <property type="match status" value="1"/>
</dbReference>
<dbReference type="Pfam" id="PF13426">
    <property type="entry name" value="PAS_9"/>
    <property type="match status" value="2"/>
</dbReference>
<dbReference type="CDD" id="cd16922">
    <property type="entry name" value="HATPase_EvgS-ArcB-TorS-like"/>
    <property type="match status" value="1"/>
</dbReference>
<feature type="modified residue" description="4-aspartylphosphate" evidence="7">
    <location>
        <position position="1092"/>
    </location>
</feature>
<evidence type="ECO:0000313" key="13">
    <source>
        <dbReference type="EMBL" id="GIE69499.1"/>
    </source>
</evidence>
<dbReference type="InterPro" id="IPR013655">
    <property type="entry name" value="PAS_fold_3"/>
</dbReference>
<accession>A0ABQ4BFP9</accession>
<dbReference type="SMART" id="SM00448">
    <property type="entry name" value="REC"/>
    <property type="match status" value="2"/>
</dbReference>
<comment type="caution">
    <text evidence="13">The sequence shown here is derived from an EMBL/GenBank/DDBJ whole genome shotgun (WGS) entry which is preliminary data.</text>
</comment>
<feature type="domain" description="PAS" evidence="11">
    <location>
        <begin position="422"/>
        <end position="492"/>
    </location>
</feature>
<dbReference type="CDD" id="cd00156">
    <property type="entry name" value="REC"/>
    <property type="match status" value="1"/>
</dbReference>
<keyword evidence="5" id="KW-0808">Transferase</keyword>
<dbReference type="InterPro" id="IPR035965">
    <property type="entry name" value="PAS-like_dom_sf"/>
</dbReference>
<dbReference type="InterPro" id="IPR004358">
    <property type="entry name" value="Sig_transdc_His_kin-like_C"/>
</dbReference>
<dbReference type="EC" id="2.7.13.3" evidence="3"/>
<keyword evidence="4 7" id="KW-0597">Phosphoprotein</keyword>
<protein>
    <recommendedName>
        <fullName evidence="3">histidine kinase</fullName>
        <ecNumber evidence="3">2.7.13.3</ecNumber>
    </recommendedName>
</protein>
<feature type="transmembrane region" description="Helical" evidence="8">
    <location>
        <begin position="190"/>
        <end position="210"/>
    </location>
</feature>
<dbReference type="SMART" id="SM00387">
    <property type="entry name" value="HATPase_c"/>
    <property type="match status" value="1"/>
</dbReference>
<reference evidence="13 14" key="1">
    <citation type="submission" date="2021-01" db="EMBL/GenBank/DDBJ databases">
        <title>Whole genome shotgun sequence of Actinoplanes palleronii NBRC 14916.</title>
        <authorList>
            <person name="Komaki H."/>
            <person name="Tamura T."/>
        </authorList>
    </citation>
    <scope>NUCLEOTIDE SEQUENCE [LARGE SCALE GENOMIC DNA]</scope>
    <source>
        <strain evidence="13 14">NBRC 14916</strain>
    </source>
</reference>
<feature type="transmembrane region" description="Helical" evidence="8">
    <location>
        <begin position="12"/>
        <end position="35"/>
    </location>
</feature>
<feature type="domain" description="PAS" evidence="11">
    <location>
        <begin position="296"/>
        <end position="362"/>
    </location>
</feature>
<feature type="domain" description="Response regulatory" evidence="10">
    <location>
        <begin position="1182"/>
        <end position="1299"/>
    </location>
</feature>
<dbReference type="InterPro" id="IPR036097">
    <property type="entry name" value="HisK_dim/P_sf"/>
</dbReference>
<feature type="modified residue" description="4-aspartylphosphate" evidence="7">
    <location>
        <position position="1231"/>
    </location>
</feature>
<feature type="domain" description="PAS" evidence="11">
    <location>
        <begin position="541"/>
        <end position="611"/>
    </location>
</feature>
<dbReference type="InterPro" id="IPR001789">
    <property type="entry name" value="Sig_transdc_resp-reg_receiver"/>
</dbReference>
<evidence type="ECO:0000256" key="2">
    <source>
        <dbReference type="ARBA" id="ARBA00004236"/>
    </source>
</evidence>
<dbReference type="InterPro" id="IPR011006">
    <property type="entry name" value="CheY-like_superfamily"/>
</dbReference>
<dbReference type="SUPFAM" id="SSF47384">
    <property type="entry name" value="Homodimeric domain of signal transducing histidine kinase"/>
    <property type="match status" value="1"/>
</dbReference>
<dbReference type="PROSITE" id="PS50110">
    <property type="entry name" value="RESPONSE_REGULATORY"/>
    <property type="match status" value="2"/>
</dbReference>
<evidence type="ECO:0000256" key="5">
    <source>
        <dbReference type="ARBA" id="ARBA00022777"/>
    </source>
</evidence>
<dbReference type="Proteomes" id="UP000624709">
    <property type="component" value="Unassembled WGS sequence"/>
</dbReference>
<feature type="transmembrane region" description="Helical" evidence="8">
    <location>
        <begin position="130"/>
        <end position="148"/>
    </location>
</feature>
<dbReference type="Pfam" id="PF00072">
    <property type="entry name" value="Response_reg"/>
    <property type="match status" value="1"/>
</dbReference>
<dbReference type="Pfam" id="PF02518">
    <property type="entry name" value="HATPase_c"/>
    <property type="match status" value="1"/>
</dbReference>
<evidence type="ECO:0000256" key="7">
    <source>
        <dbReference type="PROSITE-ProRule" id="PRU00169"/>
    </source>
</evidence>
<evidence type="ECO:0000256" key="3">
    <source>
        <dbReference type="ARBA" id="ARBA00012438"/>
    </source>
</evidence>
<keyword evidence="5" id="KW-0418">Kinase</keyword>
<dbReference type="Pfam" id="PF00512">
    <property type="entry name" value="HisKA"/>
    <property type="match status" value="1"/>
</dbReference>
<evidence type="ECO:0000313" key="14">
    <source>
        <dbReference type="Proteomes" id="UP000624709"/>
    </source>
</evidence>
<evidence type="ECO:0000256" key="6">
    <source>
        <dbReference type="ARBA" id="ARBA00023012"/>
    </source>
</evidence>
<dbReference type="Gene3D" id="3.40.50.2300">
    <property type="match status" value="2"/>
</dbReference>
<dbReference type="CDD" id="cd00130">
    <property type="entry name" value="PAS"/>
    <property type="match status" value="4"/>
</dbReference>
<dbReference type="PROSITE" id="PS50113">
    <property type="entry name" value="PAC"/>
    <property type="match status" value="3"/>
</dbReference>
<feature type="transmembrane region" description="Helical" evidence="8">
    <location>
        <begin position="55"/>
        <end position="73"/>
    </location>
</feature>
<proteinExistence type="predicted"/>
<keyword evidence="14" id="KW-1185">Reference proteome</keyword>
<evidence type="ECO:0000256" key="4">
    <source>
        <dbReference type="ARBA" id="ARBA00022553"/>
    </source>
</evidence>
<dbReference type="InterPro" id="IPR013767">
    <property type="entry name" value="PAS_fold"/>
</dbReference>
<dbReference type="SUPFAM" id="SSF52172">
    <property type="entry name" value="CheY-like"/>
    <property type="match status" value="2"/>
</dbReference>
<evidence type="ECO:0000259" key="10">
    <source>
        <dbReference type="PROSITE" id="PS50110"/>
    </source>
</evidence>
<feature type="domain" description="PAC" evidence="12">
    <location>
        <begin position="370"/>
        <end position="421"/>
    </location>
</feature>
<feature type="transmembrane region" description="Helical" evidence="8">
    <location>
        <begin position="160"/>
        <end position="178"/>
    </location>
</feature>
<sequence>MPEYPIDVRGRVPRLLATQAAAAAMVVGFVVLSGYATGVRALVQGFDGWPPTPPLTAAQLVAAGLGVVLVLPGRCRRLRHGLGRAAGALVTTIAATVVIEYIVRVRLVDAVLFPHRVRQWAVSDVPGRPSLHMAAGLLLVGLCIFLSDTHLIRNRLAGRLLAPATLLVGISAVLGHVYGAECIRWGSAQFPGTSLLAGVGLFILDLGVVLSRPDRPPGDVFTGRGPGGRTMRRLAPSVVAVLAVAVLVTAVGRTTVPIDAGLAVTAATGMVIAALYLLFVRAGTAMDAADEKLRAERDYVQTVLDSLREGVITIGADGEVLQVTTRWSEITGYPADQALGMRSPFPWWPPERAATMAELMDRQPPAGQAWEIDTEILRPDRTRVSVLLTVCPVRAHDGVSLRTITCRDLTERKATEAQHRRVADQVDRFFEMSGDLLCIAGRDGFFQRLNPAWERALGFSAEELMSRPYLDFVHPDDVHRTAADARQMITGSPGATGFESRFRCRDGTYRWLSWSVTLADGDTMIYGVARDMTAQRAAEHNQAFLASIISGTDDAVIGKTLDGTIVSWNDAAERMYGYPATETIGRSIRMLAMPGHFDEIDEILRSLRDGGPVVHREGVRRRADGSRLRVSLTISPIRDQDGTLVGAASIARDVTAQVAAEQRFRTLVQTAPDAMIIVDGSGMITLANDQTGRLFGYPSEDLIGLSVEQLMPQGARNRHVRHRKGYVAAPRNLLMGSGMELYGLRRDGTEFPIEISLAPLHTDEGIMISGAIRDISQRREVEQALASARDDALAAAKVKSQFVAMVSHEIRTPMNGVIGLTELLLRTAMSADQLRYAEAIRTSGRALLTVINDILDFSKIESGKMQLVAADFDLPELLDAVIEVAAEAVRDKDIDVLCYHPPELPATVHGDGGRLRQTLLNLVGNAVKFTQHGHVILSAVPARPAGDDTARIVFAVTDTGLGIAAENLPRLFEPFTQAEASTSRQFGGTGLGLTISRQFVELMGGELTAQSTLGRGSTFTFTVPLPAASQPDRDTPAPFAARRLLVIDSQPTRRQLVAEHARHWGMTVTEAASTPQALTELRHGSADFVLVDDRALVGADHLVQKLRSAMAAGDCHLVVLASPSHQSDAPALPDLGAHLLTKPFGTQRLRTVLHEADTPDVRIAGDVQTVTTRAAVPGERVRILLAEDNKINQMVAEDLLDLLGFDCDLAQNGAEVLALTTTHTYRAILMDCHMPRMDGYQATAALREREVPGEHIPIIAMTAGALAEDREQCFAAGMDDYLSKPIDSEALRAALERWTAGTLPSV</sequence>
<comment type="subcellular location">
    <subcellularLocation>
        <location evidence="2">Cell membrane</location>
    </subcellularLocation>
</comment>
<feature type="domain" description="Response regulatory" evidence="10">
    <location>
        <begin position="1043"/>
        <end position="1157"/>
    </location>
</feature>
<dbReference type="InterPro" id="IPR003661">
    <property type="entry name" value="HisK_dim/P_dom"/>
</dbReference>
<feature type="domain" description="PAS" evidence="11">
    <location>
        <begin position="660"/>
        <end position="713"/>
    </location>
</feature>
<dbReference type="InterPro" id="IPR001610">
    <property type="entry name" value="PAC"/>
</dbReference>
<dbReference type="Gene3D" id="1.10.287.130">
    <property type="match status" value="1"/>
</dbReference>
<comment type="catalytic activity">
    <reaction evidence="1">
        <text>ATP + protein L-histidine = ADP + protein N-phospho-L-histidine.</text>
        <dbReference type="EC" id="2.7.13.3"/>
    </reaction>
</comment>
<dbReference type="EMBL" id="BOMS01000088">
    <property type="protein sequence ID" value="GIE69499.1"/>
    <property type="molecule type" value="Genomic_DNA"/>
</dbReference>
<dbReference type="SUPFAM" id="SSF55785">
    <property type="entry name" value="PYP-like sensor domain (PAS domain)"/>
    <property type="match status" value="4"/>
</dbReference>
<keyword evidence="6" id="KW-0902">Two-component regulatory system</keyword>
<dbReference type="Gene3D" id="3.30.565.10">
    <property type="entry name" value="Histidine kinase-like ATPase, C-terminal domain"/>
    <property type="match status" value="1"/>
</dbReference>
<feature type="domain" description="PAC" evidence="12">
    <location>
        <begin position="737"/>
        <end position="787"/>
    </location>
</feature>
<dbReference type="InterPro" id="IPR036890">
    <property type="entry name" value="HATPase_C_sf"/>
</dbReference>
<dbReference type="Pfam" id="PF08447">
    <property type="entry name" value="PAS_3"/>
    <property type="match status" value="1"/>
</dbReference>
<dbReference type="CDD" id="cd00082">
    <property type="entry name" value="HisKA"/>
    <property type="match status" value="1"/>
</dbReference>
<dbReference type="SMART" id="SM00091">
    <property type="entry name" value="PAS"/>
    <property type="match status" value="4"/>
</dbReference>
<dbReference type="Gene3D" id="3.30.450.20">
    <property type="entry name" value="PAS domain"/>
    <property type="match status" value="4"/>
</dbReference>
<feature type="transmembrane region" description="Helical" evidence="8">
    <location>
        <begin position="258"/>
        <end position="279"/>
    </location>
</feature>